<protein>
    <submittedName>
        <fullName evidence="1">Uncharacterized protein</fullName>
    </submittedName>
</protein>
<proteinExistence type="predicted"/>
<sequence length="41" mass="4612">MCRQYACVPSPTRFSPSFSIQKLLKNFLSSLQFRGWTAGSA</sequence>
<reference evidence="1" key="1">
    <citation type="submission" date="2019-12" db="EMBL/GenBank/DDBJ databases">
        <title>Genome reconstruction of White Spot Syndrome Virus (WSSV) from archival Davidson-fixed paraffin embedded shrimp (Penaeus vannamei) tissue.</title>
        <authorList>
            <person name="Cruz-Flores R."/>
            <person name="Hung Nam M."/>
            <person name="Aranguren Caroa L.F."/>
            <person name="Kanrar S."/>
            <person name="Dhar A.K."/>
        </authorList>
    </citation>
    <scope>NUCLEOTIDE SEQUENCE</scope>
    <source>
        <strain evidence="1">CN_95_DFPE</strain>
    </source>
</reference>
<dbReference type="EMBL" id="MN840357">
    <property type="protein sequence ID" value="QHB92576.1"/>
    <property type="molecule type" value="Genomic_DNA"/>
</dbReference>
<accession>A0A6B9MPB7</accession>
<name>A0A6B9MPB7_9VIRU</name>
<evidence type="ECO:0000313" key="1">
    <source>
        <dbReference type="EMBL" id="QHB92576.1"/>
    </source>
</evidence>
<organism evidence="1">
    <name type="scientific">White spot syndrome virus</name>
    <dbReference type="NCBI Taxonomy" id="342409"/>
    <lineage>
        <taxon>Viruses</taxon>
        <taxon>Viruses incertae sedis</taxon>
        <taxon>Naldaviricetes</taxon>
        <taxon>Nimaviridae</taxon>
        <taxon>Whispovirus</taxon>
    </lineage>
</organism>